<evidence type="ECO:0000313" key="2">
    <source>
        <dbReference type="EMBL" id="QHS94210.1"/>
    </source>
</evidence>
<proteinExistence type="predicted"/>
<sequence>MYKLVISFIIAILLAGIQFYFDTQGNTPEKNKTNFPIKSLMVFTSVFAITYMGQKLIFDGGISNSYENNIMSQPFLKSNNVSNNKEFNELMQNIQTGEAPF</sequence>
<keyword evidence="1" id="KW-1133">Transmembrane helix</keyword>
<protein>
    <submittedName>
        <fullName evidence="2">Uncharacterized protein</fullName>
    </submittedName>
</protein>
<organism evidence="2">
    <name type="scientific">viral metagenome</name>
    <dbReference type="NCBI Taxonomy" id="1070528"/>
    <lineage>
        <taxon>unclassified sequences</taxon>
        <taxon>metagenomes</taxon>
        <taxon>organismal metagenomes</taxon>
    </lineage>
</organism>
<accession>A0A6C0BQ77</accession>
<keyword evidence="1" id="KW-0812">Transmembrane</keyword>
<dbReference type="AlphaFoldDB" id="A0A6C0BQ77"/>
<feature type="transmembrane region" description="Helical" evidence="1">
    <location>
        <begin position="35"/>
        <end position="53"/>
    </location>
</feature>
<reference evidence="2" key="1">
    <citation type="journal article" date="2020" name="Nature">
        <title>Giant virus diversity and host interactions through global metagenomics.</title>
        <authorList>
            <person name="Schulz F."/>
            <person name="Roux S."/>
            <person name="Paez-Espino D."/>
            <person name="Jungbluth S."/>
            <person name="Walsh D.A."/>
            <person name="Denef V.J."/>
            <person name="McMahon K.D."/>
            <person name="Konstantinidis K.T."/>
            <person name="Eloe-Fadrosh E.A."/>
            <person name="Kyrpides N.C."/>
            <person name="Woyke T."/>
        </authorList>
    </citation>
    <scope>NUCLEOTIDE SEQUENCE</scope>
    <source>
        <strain evidence="2">GVMAG-M-3300018416-26</strain>
    </source>
</reference>
<dbReference type="EMBL" id="MN739217">
    <property type="protein sequence ID" value="QHS94210.1"/>
    <property type="molecule type" value="Genomic_DNA"/>
</dbReference>
<name>A0A6C0BQ77_9ZZZZ</name>
<keyword evidence="1" id="KW-0472">Membrane</keyword>
<evidence type="ECO:0000256" key="1">
    <source>
        <dbReference type="SAM" id="Phobius"/>
    </source>
</evidence>